<dbReference type="InterPro" id="IPR050388">
    <property type="entry name" value="ABC_Ni/Peptide_Import"/>
</dbReference>
<dbReference type="Gene3D" id="3.40.50.300">
    <property type="entry name" value="P-loop containing nucleotide triphosphate hydrolases"/>
    <property type="match status" value="1"/>
</dbReference>
<evidence type="ECO:0000256" key="4">
    <source>
        <dbReference type="ARBA" id="ARBA00022475"/>
    </source>
</evidence>
<dbReference type="PANTHER" id="PTHR43297">
    <property type="entry name" value="OLIGOPEPTIDE TRANSPORT ATP-BINDING PROTEIN APPD"/>
    <property type="match status" value="1"/>
</dbReference>
<keyword evidence="5" id="KW-0547">Nucleotide-binding</keyword>
<dbReference type="EMBL" id="JBHRZI010000014">
    <property type="protein sequence ID" value="MFC3893028.1"/>
    <property type="molecule type" value="Genomic_DNA"/>
</dbReference>
<evidence type="ECO:0000256" key="3">
    <source>
        <dbReference type="ARBA" id="ARBA00022448"/>
    </source>
</evidence>
<dbReference type="PROSITE" id="PS00211">
    <property type="entry name" value="ABC_TRANSPORTER_1"/>
    <property type="match status" value="1"/>
</dbReference>
<evidence type="ECO:0000313" key="10">
    <source>
        <dbReference type="Proteomes" id="UP001595690"/>
    </source>
</evidence>
<dbReference type="InterPro" id="IPR017871">
    <property type="entry name" value="ABC_transporter-like_CS"/>
</dbReference>
<feature type="domain" description="ABC transporter" evidence="8">
    <location>
        <begin position="9"/>
        <end position="254"/>
    </location>
</feature>
<protein>
    <submittedName>
        <fullName evidence="9">ABC transporter ATP-binding protein</fullName>
    </submittedName>
</protein>
<proteinExistence type="inferred from homology"/>
<name>A0ABV8BRN1_9PSEU</name>
<gene>
    <name evidence="9" type="ORF">ACFOWZ_16240</name>
</gene>
<dbReference type="InterPro" id="IPR027417">
    <property type="entry name" value="P-loop_NTPase"/>
</dbReference>
<dbReference type="InterPro" id="IPR013563">
    <property type="entry name" value="Oligopep_ABC_C"/>
</dbReference>
<dbReference type="RefSeq" id="WP_382373223.1">
    <property type="nucleotide sequence ID" value="NZ_JBHRZI010000014.1"/>
</dbReference>
<comment type="subcellular location">
    <subcellularLocation>
        <location evidence="1">Cell membrane</location>
        <topology evidence="1">Peripheral membrane protein</topology>
    </subcellularLocation>
</comment>
<evidence type="ECO:0000256" key="6">
    <source>
        <dbReference type="ARBA" id="ARBA00022840"/>
    </source>
</evidence>
<accession>A0ABV8BRN1</accession>
<comment type="caution">
    <text evidence="9">The sequence shown here is derived from an EMBL/GenBank/DDBJ whole genome shotgun (WGS) entry which is preliminary data.</text>
</comment>
<evidence type="ECO:0000256" key="7">
    <source>
        <dbReference type="ARBA" id="ARBA00023136"/>
    </source>
</evidence>
<evidence type="ECO:0000259" key="8">
    <source>
        <dbReference type="PROSITE" id="PS50893"/>
    </source>
</evidence>
<dbReference type="PROSITE" id="PS50893">
    <property type="entry name" value="ABC_TRANSPORTER_2"/>
    <property type="match status" value="1"/>
</dbReference>
<evidence type="ECO:0000256" key="5">
    <source>
        <dbReference type="ARBA" id="ARBA00022741"/>
    </source>
</evidence>
<dbReference type="InterPro" id="IPR003593">
    <property type="entry name" value="AAA+_ATPase"/>
</dbReference>
<dbReference type="SUPFAM" id="SSF52540">
    <property type="entry name" value="P-loop containing nucleoside triphosphate hydrolases"/>
    <property type="match status" value="1"/>
</dbReference>
<evidence type="ECO:0000313" key="9">
    <source>
        <dbReference type="EMBL" id="MFC3893028.1"/>
    </source>
</evidence>
<keyword evidence="6 9" id="KW-0067">ATP-binding</keyword>
<dbReference type="GO" id="GO:0005524">
    <property type="term" value="F:ATP binding"/>
    <property type="evidence" value="ECO:0007669"/>
    <property type="project" value="UniProtKB-KW"/>
</dbReference>
<dbReference type="PANTHER" id="PTHR43297:SF2">
    <property type="entry name" value="DIPEPTIDE TRANSPORT ATP-BINDING PROTEIN DPPD"/>
    <property type="match status" value="1"/>
</dbReference>
<keyword evidence="7" id="KW-0472">Membrane</keyword>
<sequence length="286" mass="31300">MHTTTEPLLRVSGLSARIGDFPLVRDVGFEVHRGRTLAVVGESGSGKSITAAAVMGILPPQITAEGSVFFDGTELLGEPAKRRRARGGAEIGYVFQEPMSALHPLLRIGTQMIRPLRHHLGLGRREARDRALELLEQVGLGRERKVLDAYVHELSGGMRQRVMIAMAISCRPRLLLADEPTTALDPTVQQQILGLLVRLREELDLALVLISHDLGLVARHSDEVLVMYDGRVVEQGPTAQVVDRPEHPYTRALIDAAPRLGRRPDRLPTIDGAVLEQTRAMAGGAR</sequence>
<dbReference type="CDD" id="cd03257">
    <property type="entry name" value="ABC_NikE_OppD_transporters"/>
    <property type="match status" value="1"/>
</dbReference>
<dbReference type="SMART" id="SM00382">
    <property type="entry name" value="AAA"/>
    <property type="match status" value="1"/>
</dbReference>
<keyword evidence="10" id="KW-1185">Reference proteome</keyword>
<comment type="similarity">
    <text evidence="2">Belongs to the ABC transporter superfamily.</text>
</comment>
<evidence type="ECO:0000256" key="1">
    <source>
        <dbReference type="ARBA" id="ARBA00004202"/>
    </source>
</evidence>
<dbReference type="Pfam" id="PF08352">
    <property type="entry name" value="oligo_HPY"/>
    <property type="match status" value="1"/>
</dbReference>
<dbReference type="InterPro" id="IPR003439">
    <property type="entry name" value="ABC_transporter-like_ATP-bd"/>
</dbReference>
<organism evidence="9 10">
    <name type="scientific">Lentzea rhizosphaerae</name>
    <dbReference type="NCBI Taxonomy" id="2041025"/>
    <lineage>
        <taxon>Bacteria</taxon>
        <taxon>Bacillati</taxon>
        <taxon>Actinomycetota</taxon>
        <taxon>Actinomycetes</taxon>
        <taxon>Pseudonocardiales</taxon>
        <taxon>Pseudonocardiaceae</taxon>
        <taxon>Lentzea</taxon>
    </lineage>
</organism>
<dbReference type="Proteomes" id="UP001595690">
    <property type="component" value="Unassembled WGS sequence"/>
</dbReference>
<dbReference type="Pfam" id="PF00005">
    <property type="entry name" value="ABC_tran"/>
    <property type="match status" value="1"/>
</dbReference>
<evidence type="ECO:0000256" key="2">
    <source>
        <dbReference type="ARBA" id="ARBA00005417"/>
    </source>
</evidence>
<reference evidence="10" key="1">
    <citation type="journal article" date="2019" name="Int. J. Syst. Evol. Microbiol.">
        <title>The Global Catalogue of Microorganisms (GCM) 10K type strain sequencing project: providing services to taxonomists for standard genome sequencing and annotation.</title>
        <authorList>
            <consortium name="The Broad Institute Genomics Platform"/>
            <consortium name="The Broad Institute Genome Sequencing Center for Infectious Disease"/>
            <person name="Wu L."/>
            <person name="Ma J."/>
        </authorList>
    </citation>
    <scope>NUCLEOTIDE SEQUENCE [LARGE SCALE GENOMIC DNA]</scope>
    <source>
        <strain evidence="10">CGMCC 4.7405</strain>
    </source>
</reference>
<keyword evidence="4" id="KW-1003">Cell membrane</keyword>
<keyword evidence="3" id="KW-0813">Transport</keyword>